<dbReference type="Pfam" id="PF07085">
    <property type="entry name" value="DRTGG"/>
    <property type="match status" value="1"/>
</dbReference>
<evidence type="ECO:0000313" key="16">
    <source>
        <dbReference type="Proteomes" id="UP000319004"/>
    </source>
</evidence>
<dbReference type="Gene3D" id="3.40.50.10750">
    <property type="entry name" value="Isocitrate/Isopropylmalate dehydrogenase-like"/>
    <property type="match status" value="1"/>
</dbReference>
<dbReference type="GO" id="GO:0006085">
    <property type="term" value="P:acetyl-CoA biosynthetic process"/>
    <property type="evidence" value="ECO:0007669"/>
    <property type="project" value="UniProtKB-UniPathway"/>
</dbReference>
<dbReference type="Gene3D" id="3.40.1390.20">
    <property type="entry name" value="HprK N-terminal domain-like"/>
    <property type="match status" value="1"/>
</dbReference>
<dbReference type="PANTHER" id="PTHR43356">
    <property type="entry name" value="PHOSPHATE ACETYLTRANSFERASE"/>
    <property type="match status" value="1"/>
</dbReference>
<dbReference type="EMBL" id="CP037423">
    <property type="protein sequence ID" value="QDV44241.1"/>
    <property type="molecule type" value="Genomic_DNA"/>
</dbReference>
<dbReference type="SUPFAM" id="SSF52540">
    <property type="entry name" value="P-loop containing nucleoside triphosphate hydrolases"/>
    <property type="match status" value="1"/>
</dbReference>
<evidence type="ECO:0000256" key="11">
    <source>
        <dbReference type="ARBA" id="ARBA00031108"/>
    </source>
</evidence>
<dbReference type="GO" id="GO:0005737">
    <property type="term" value="C:cytoplasm"/>
    <property type="evidence" value="ECO:0007669"/>
    <property type="project" value="UniProtKB-SubCell"/>
</dbReference>
<comment type="similarity">
    <text evidence="3 12">In the C-terminal section; belongs to the phosphate acetyltransferase and butyryltransferase family.</text>
</comment>
<dbReference type="Proteomes" id="UP000319004">
    <property type="component" value="Chromosome"/>
</dbReference>
<comment type="subunit">
    <text evidence="5">Homohexamer.</text>
</comment>
<dbReference type="SUPFAM" id="SSF75138">
    <property type="entry name" value="HprK N-terminal domain-like"/>
    <property type="match status" value="1"/>
</dbReference>
<dbReference type="GO" id="GO:0008959">
    <property type="term" value="F:phosphate acetyltransferase activity"/>
    <property type="evidence" value="ECO:0007669"/>
    <property type="project" value="UniProtKB-EC"/>
</dbReference>
<dbReference type="InterPro" id="IPR042113">
    <property type="entry name" value="P_AcTrfase_dom1"/>
</dbReference>
<keyword evidence="16" id="KW-1185">Reference proteome</keyword>
<protein>
    <recommendedName>
        <fullName evidence="7 12">Phosphate acetyltransferase</fullName>
        <ecNumber evidence="6 12">2.3.1.8</ecNumber>
    </recommendedName>
    <alternativeName>
        <fullName evidence="11 12">Phosphotransacetylase</fullName>
    </alternativeName>
</protein>
<dbReference type="InterPro" id="IPR050500">
    <property type="entry name" value="Phos_Acetyltrans/Butyryltrans"/>
</dbReference>
<dbReference type="InterPro" id="IPR027417">
    <property type="entry name" value="P-loop_NTPase"/>
</dbReference>
<keyword evidence="10 12" id="KW-0012">Acyltransferase</keyword>
<dbReference type="KEGG" id="snep:Enr13x_41030"/>
<dbReference type="EC" id="2.3.1.8" evidence="6 12"/>
<dbReference type="OrthoDB" id="9805787at2"/>
<dbReference type="Gene3D" id="3.40.50.10950">
    <property type="match status" value="1"/>
</dbReference>
<evidence type="ECO:0000256" key="10">
    <source>
        <dbReference type="ARBA" id="ARBA00023315"/>
    </source>
</evidence>
<keyword evidence="9 12" id="KW-0808">Transferase</keyword>
<dbReference type="Pfam" id="PF01515">
    <property type="entry name" value="PTA_PTB"/>
    <property type="match status" value="1"/>
</dbReference>
<dbReference type="RefSeq" id="WP_145388617.1">
    <property type="nucleotide sequence ID" value="NZ_CP037423.1"/>
</dbReference>
<evidence type="ECO:0000259" key="14">
    <source>
        <dbReference type="Pfam" id="PF07085"/>
    </source>
</evidence>
<organism evidence="15 16">
    <name type="scientific">Stieleria neptunia</name>
    <dbReference type="NCBI Taxonomy" id="2527979"/>
    <lineage>
        <taxon>Bacteria</taxon>
        <taxon>Pseudomonadati</taxon>
        <taxon>Planctomycetota</taxon>
        <taxon>Planctomycetia</taxon>
        <taxon>Pirellulales</taxon>
        <taxon>Pirellulaceae</taxon>
        <taxon>Stieleria</taxon>
    </lineage>
</organism>
<dbReference type="SUPFAM" id="SSF53659">
    <property type="entry name" value="Isocitrate/Isopropylmalate dehydrogenase-like"/>
    <property type="match status" value="1"/>
</dbReference>
<feature type="domain" description="DRTGG" evidence="14">
    <location>
        <begin position="214"/>
        <end position="325"/>
    </location>
</feature>
<proteinExistence type="inferred from homology"/>
<evidence type="ECO:0000256" key="2">
    <source>
        <dbReference type="ARBA" id="ARBA00004989"/>
    </source>
</evidence>
<dbReference type="InterPro" id="IPR028979">
    <property type="entry name" value="Ser_kin/Pase_Hpr-like_N_sf"/>
</dbReference>
<evidence type="ECO:0000256" key="7">
    <source>
        <dbReference type="ARBA" id="ARBA00021528"/>
    </source>
</evidence>
<sequence>MAKNLYIAAGEPDSGKSLVVLGIMEVLSRRVERLGFFRPIIRSHGKRDNDTELLLNRYSLDQNYEDSFAFTSDDAQAIATEKGLSVLLRIIMERYKAIESRSDFVLCEGTDFEGVTSAFEFDLSAQIATHLGTPVVNVLSGRNKSPESVRSAVHSTRIAMVDEGCTVTANFVNRVAADDIEAMRSEVQKSWPYDDPVFFVADEPTLEAPTVGAVAEALGAVPIRDGEMDLNREILTISVAAMQLPNFLERVQESKLVITPGDRSDILLGCLATVASDNYPKISGIVLTGGMRPPDSVTRLIEGIRRPLIPTFAVETDTYETVRNVMAVDGAITPDNERKIQAALGVFESSIDPKAFVERIDVARSTVVTPAMFEYELIEQAKRRRQRIVLPEGEDERILRATEVLRRRDVVEIILLGDPLKIRMLADELGIDLADVQIINPSDNPYLEAFAQRFFQLRQHKGITEDQAHDTVQDVSYFGTLMVYEGIADGMVSGAAHTTAHTIRPALQLIRTKPGCSIVSSVFLMCLKDRVLVYGDCAINPRPNPAQLADIAISSAGTAKAFGIEPIIAMLSYSTGQSGSGEEVERVKQATALVRQARPDLLIEGPIQYDAAIDPGVAKTKLPDSQIAGRATVFIFPDLNTGNNTYKAVQRSADSVAIGPVMQGLKKPVNDLSRGCTVTDIVNTVAITAIQAQRNGAES</sequence>
<accession>A0A518HTS8</accession>
<dbReference type="Pfam" id="PF13500">
    <property type="entry name" value="AAA_26"/>
    <property type="match status" value="1"/>
</dbReference>
<name>A0A518HTS8_9BACT</name>
<dbReference type="InterPro" id="IPR002505">
    <property type="entry name" value="PTA_PTB"/>
</dbReference>
<dbReference type="InterPro" id="IPR042112">
    <property type="entry name" value="P_AcTrfase_dom2"/>
</dbReference>
<keyword evidence="8 12" id="KW-0963">Cytoplasm</keyword>
<dbReference type="AlphaFoldDB" id="A0A518HTS8"/>
<comment type="domain">
    <text evidence="12">The N-terminal region seems to be important for proper quaternary structure. The C-terminal region contains the substrate-binding site.</text>
</comment>
<evidence type="ECO:0000256" key="8">
    <source>
        <dbReference type="ARBA" id="ARBA00022490"/>
    </source>
</evidence>
<dbReference type="CDD" id="cd03109">
    <property type="entry name" value="DTBS"/>
    <property type="match status" value="1"/>
</dbReference>
<evidence type="ECO:0000256" key="3">
    <source>
        <dbReference type="ARBA" id="ARBA00008756"/>
    </source>
</evidence>
<dbReference type="PANTHER" id="PTHR43356:SF3">
    <property type="entry name" value="PHOSPHATE ACETYLTRANSFERASE"/>
    <property type="match status" value="1"/>
</dbReference>
<dbReference type="NCBIfam" id="TIGR00651">
    <property type="entry name" value="pta"/>
    <property type="match status" value="1"/>
</dbReference>
<evidence type="ECO:0000256" key="5">
    <source>
        <dbReference type="ARBA" id="ARBA00011643"/>
    </source>
</evidence>
<dbReference type="NCBIfam" id="NF004167">
    <property type="entry name" value="PRK05632.1"/>
    <property type="match status" value="1"/>
</dbReference>
<feature type="domain" description="Phosphate acetyl/butaryl transferase" evidence="13">
    <location>
        <begin position="372"/>
        <end position="689"/>
    </location>
</feature>
<dbReference type="Gene3D" id="3.40.50.300">
    <property type="entry name" value="P-loop containing nucleotide triphosphate hydrolases"/>
    <property type="match status" value="1"/>
</dbReference>
<comment type="pathway">
    <text evidence="2 12">Metabolic intermediate biosynthesis; acetyl-CoA biosynthesis; acetyl-CoA from acetate: step 2/2.</text>
</comment>
<comment type="similarity">
    <text evidence="4 12">In the N-terminal section; belongs to the CobB/CobQ family.</text>
</comment>
<evidence type="ECO:0000256" key="12">
    <source>
        <dbReference type="PIRNR" id="PIRNR006107"/>
    </source>
</evidence>
<comment type="subcellular location">
    <subcellularLocation>
        <location evidence="1 12">Cytoplasm</location>
    </subcellularLocation>
</comment>
<dbReference type="NCBIfam" id="NF007233">
    <property type="entry name" value="PRK09653.1"/>
    <property type="match status" value="1"/>
</dbReference>
<evidence type="ECO:0000256" key="4">
    <source>
        <dbReference type="ARBA" id="ARBA00009786"/>
    </source>
</evidence>
<dbReference type="InterPro" id="IPR004614">
    <property type="entry name" value="P_AcTrfase"/>
</dbReference>
<dbReference type="InterPro" id="IPR010766">
    <property type="entry name" value="DRTGG"/>
</dbReference>
<gene>
    <name evidence="15" type="primary">pta</name>
    <name evidence="15" type="ORF">Enr13x_41030</name>
</gene>
<dbReference type="FunFam" id="3.40.50.10750:FF:000001">
    <property type="entry name" value="Phosphate acetyltransferase"/>
    <property type="match status" value="1"/>
</dbReference>
<evidence type="ECO:0000256" key="6">
    <source>
        <dbReference type="ARBA" id="ARBA00012707"/>
    </source>
</evidence>
<dbReference type="PIRSF" id="PIRSF006107">
    <property type="entry name" value="PhpActrans_proteobac"/>
    <property type="match status" value="1"/>
</dbReference>
<comment type="function">
    <text evidence="12">Involved in acetate metabolism.</text>
</comment>
<dbReference type="UniPathway" id="UPA00340">
    <property type="reaction ID" value="UER00459"/>
</dbReference>
<reference evidence="15 16" key="1">
    <citation type="submission" date="2019-03" db="EMBL/GenBank/DDBJ databases">
        <title>Deep-cultivation of Planctomycetes and their phenomic and genomic characterization uncovers novel biology.</title>
        <authorList>
            <person name="Wiegand S."/>
            <person name="Jogler M."/>
            <person name="Boedeker C."/>
            <person name="Pinto D."/>
            <person name="Vollmers J."/>
            <person name="Rivas-Marin E."/>
            <person name="Kohn T."/>
            <person name="Peeters S.H."/>
            <person name="Heuer A."/>
            <person name="Rast P."/>
            <person name="Oberbeckmann S."/>
            <person name="Bunk B."/>
            <person name="Jeske O."/>
            <person name="Meyerdierks A."/>
            <person name="Storesund J.E."/>
            <person name="Kallscheuer N."/>
            <person name="Luecker S."/>
            <person name="Lage O.M."/>
            <person name="Pohl T."/>
            <person name="Merkel B.J."/>
            <person name="Hornburger P."/>
            <person name="Mueller R.-W."/>
            <person name="Bruemmer F."/>
            <person name="Labrenz M."/>
            <person name="Spormann A.M."/>
            <person name="Op den Camp H."/>
            <person name="Overmann J."/>
            <person name="Amann R."/>
            <person name="Jetten M.S.M."/>
            <person name="Mascher T."/>
            <person name="Medema M.H."/>
            <person name="Devos D.P."/>
            <person name="Kaster A.-K."/>
            <person name="Ovreas L."/>
            <person name="Rohde M."/>
            <person name="Galperin M.Y."/>
            <person name="Jogler C."/>
        </authorList>
    </citation>
    <scope>NUCLEOTIDE SEQUENCE [LARGE SCALE GENOMIC DNA]</scope>
    <source>
        <strain evidence="15 16">Enr13</strain>
    </source>
</reference>
<evidence type="ECO:0000256" key="1">
    <source>
        <dbReference type="ARBA" id="ARBA00004496"/>
    </source>
</evidence>
<comment type="catalytic activity">
    <reaction evidence="12">
        <text>acetyl-CoA + phosphate = acetyl phosphate + CoA</text>
        <dbReference type="Rhea" id="RHEA:19521"/>
        <dbReference type="ChEBI" id="CHEBI:22191"/>
        <dbReference type="ChEBI" id="CHEBI:43474"/>
        <dbReference type="ChEBI" id="CHEBI:57287"/>
        <dbReference type="ChEBI" id="CHEBI:57288"/>
        <dbReference type="EC" id="2.3.1.8"/>
    </reaction>
</comment>
<dbReference type="InterPro" id="IPR016475">
    <property type="entry name" value="P-Actrans_bac"/>
</dbReference>
<evidence type="ECO:0000259" key="13">
    <source>
        <dbReference type="Pfam" id="PF01515"/>
    </source>
</evidence>
<evidence type="ECO:0000313" key="15">
    <source>
        <dbReference type="EMBL" id="QDV44241.1"/>
    </source>
</evidence>
<evidence type="ECO:0000256" key="9">
    <source>
        <dbReference type="ARBA" id="ARBA00022679"/>
    </source>
</evidence>